<evidence type="ECO:0000256" key="2">
    <source>
        <dbReference type="ARBA" id="ARBA00023295"/>
    </source>
</evidence>
<keyword evidence="7" id="KW-1185">Reference proteome</keyword>
<keyword evidence="1 3" id="KW-0378">Hydrolase</keyword>
<dbReference type="Gene3D" id="3.20.20.80">
    <property type="entry name" value="Glycosidases"/>
    <property type="match status" value="1"/>
</dbReference>
<dbReference type="EMBL" id="JACNEP010000012">
    <property type="protein sequence ID" value="MBC3766985.1"/>
    <property type="molecule type" value="Genomic_DNA"/>
</dbReference>
<sequence length="579" mass="65450">MNKIRLTSIAIFFTALSVSSYAKAEQGFVHAEGQQIVDGNNQPLILRGMGLGGWMLQEGYMLELGPIGTQTKIKQAFSELIGPEKTQNFYDAWLKNFITKRDIDAMANWGYNSVRLPMHFNLFTLPVEQEPVKGEQTWLAKGFDMVDELLAWSKANNIYLILDLHAAPGGQGNDINISDRDISLPSLWQSDENRNKTIALWKELARRYKHEPMIAAYDIINEPNWGFESVDDKHGCNETSNKPLDSLLKDITRAIRSEDTQHMIIIEGNCWGNNYQGISPDWDDNMAISFHKYWNDTTTDSIQTHLAMREKYNKPVWLGESGENSNQWFSDAIGLAESHGIGWAFWPLKKIRLNNPLQVPANEGYLDVVNYLLNNGEKPSSEHAYKALMQLTQDVKYENNIKHPDVADAMLIQPHNKKARAYKDNVITNKTSIAAVNYDLGGQGVGYYDELASNVSTRPGGKRWNQGMTYRNDGVDITYLASEPVVNDFTHQEWMQYTVNAQQAGRYSLSIKYRAEDPKGQISVLINNQQTASTKVTDSKGLEFATLNNISLYEGTNTIRLLNSGKTPLTIVNLTFTRL</sequence>
<dbReference type="SUPFAM" id="SSF51445">
    <property type="entry name" value="(Trans)glycosidases"/>
    <property type="match status" value="1"/>
</dbReference>
<comment type="similarity">
    <text evidence="3">Belongs to the glycosyl hydrolase 5 (cellulase A) family.</text>
</comment>
<evidence type="ECO:0000256" key="3">
    <source>
        <dbReference type="RuleBase" id="RU361153"/>
    </source>
</evidence>
<dbReference type="GO" id="GO:0009251">
    <property type="term" value="P:glucan catabolic process"/>
    <property type="evidence" value="ECO:0007669"/>
    <property type="project" value="TreeGrafter"/>
</dbReference>
<dbReference type="PANTHER" id="PTHR31297:SF13">
    <property type="entry name" value="PUTATIVE-RELATED"/>
    <property type="match status" value="1"/>
</dbReference>
<evidence type="ECO:0000256" key="4">
    <source>
        <dbReference type="SAM" id="SignalP"/>
    </source>
</evidence>
<dbReference type="Pfam" id="PF00150">
    <property type="entry name" value="Cellulase"/>
    <property type="match status" value="1"/>
</dbReference>
<dbReference type="InterPro" id="IPR001547">
    <property type="entry name" value="Glyco_hydro_5"/>
</dbReference>
<dbReference type="PANTHER" id="PTHR31297">
    <property type="entry name" value="GLUCAN ENDO-1,6-BETA-GLUCOSIDASE B"/>
    <property type="match status" value="1"/>
</dbReference>
<dbReference type="GO" id="GO:0009986">
    <property type="term" value="C:cell surface"/>
    <property type="evidence" value="ECO:0007669"/>
    <property type="project" value="TreeGrafter"/>
</dbReference>
<gene>
    <name evidence="6" type="ORF">H8B19_13950</name>
</gene>
<dbReference type="SUPFAM" id="SSF49785">
    <property type="entry name" value="Galactose-binding domain-like"/>
    <property type="match status" value="1"/>
</dbReference>
<reference evidence="6" key="2">
    <citation type="submission" date="2020-08" db="EMBL/GenBank/DDBJ databases">
        <authorList>
            <person name="Lai Q."/>
        </authorList>
    </citation>
    <scope>NUCLEOTIDE SEQUENCE</scope>
    <source>
        <strain evidence="6">S27-2</strain>
    </source>
</reference>
<dbReference type="InterPro" id="IPR017853">
    <property type="entry name" value="GH"/>
</dbReference>
<dbReference type="RefSeq" id="WP_186507499.1">
    <property type="nucleotide sequence ID" value="NZ_JACNEP010000012.1"/>
</dbReference>
<evidence type="ECO:0000313" key="6">
    <source>
        <dbReference type="EMBL" id="MBC3766985.1"/>
    </source>
</evidence>
<feature type="chain" id="PRO_5035192196" evidence="4">
    <location>
        <begin position="25"/>
        <end position="579"/>
    </location>
</feature>
<reference evidence="6" key="1">
    <citation type="journal article" date="2018" name="Int. J. Syst. Evol. Microbiol.">
        <title>Neptunicella marina gen. nov., sp. nov., isolated from surface seawater.</title>
        <authorList>
            <person name="Liu X."/>
            <person name="Lai Q."/>
            <person name="Du Y."/>
            <person name="Zhang X."/>
            <person name="Liu Z."/>
            <person name="Sun F."/>
            <person name="Shao Z."/>
        </authorList>
    </citation>
    <scope>NUCLEOTIDE SEQUENCE</scope>
    <source>
        <strain evidence="6">S27-2</strain>
    </source>
</reference>
<dbReference type="CDD" id="cd04080">
    <property type="entry name" value="CBM6_cellulase-like"/>
    <property type="match status" value="1"/>
</dbReference>
<dbReference type="Gene3D" id="2.60.120.260">
    <property type="entry name" value="Galactose-binding domain-like"/>
    <property type="match status" value="1"/>
</dbReference>
<evidence type="ECO:0000259" key="5">
    <source>
        <dbReference type="Pfam" id="PF00150"/>
    </source>
</evidence>
<dbReference type="Proteomes" id="UP000601768">
    <property type="component" value="Unassembled WGS sequence"/>
</dbReference>
<comment type="caution">
    <text evidence="6">The sequence shown here is derived from an EMBL/GenBank/DDBJ whole genome shotgun (WGS) entry which is preliminary data.</text>
</comment>
<keyword evidence="2 3" id="KW-0326">Glycosidase</keyword>
<name>A0A8J6M088_9ALTE</name>
<organism evidence="6 7">
    <name type="scientific">Neptunicella marina</name>
    <dbReference type="NCBI Taxonomy" id="2125989"/>
    <lineage>
        <taxon>Bacteria</taxon>
        <taxon>Pseudomonadati</taxon>
        <taxon>Pseudomonadota</taxon>
        <taxon>Gammaproteobacteria</taxon>
        <taxon>Alteromonadales</taxon>
        <taxon>Alteromonadaceae</taxon>
        <taxon>Neptunicella</taxon>
    </lineage>
</organism>
<keyword evidence="4" id="KW-0732">Signal</keyword>
<accession>A0A8J6M088</accession>
<protein>
    <submittedName>
        <fullName evidence="6">Cellulase family glycosylhydrolase</fullName>
    </submittedName>
</protein>
<feature type="domain" description="Glycoside hydrolase family 5" evidence="5">
    <location>
        <begin position="89"/>
        <end position="348"/>
    </location>
</feature>
<dbReference type="InterPro" id="IPR008979">
    <property type="entry name" value="Galactose-bd-like_sf"/>
</dbReference>
<dbReference type="AlphaFoldDB" id="A0A8J6M088"/>
<proteinExistence type="inferred from homology"/>
<dbReference type="GO" id="GO:0008422">
    <property type="term" value="F:beta-glucosidase activity"/>
    <property type="evidence" value="ECO:0007669"/>
    <property type="project" value="TreeGrafter"/>
</dbReference>
<dbReference type="InterPro" id="IPR050386">
    <property type="entry name" value="Glycosyl_hydrolase_5"/>
</dbReference>
<feature type="signal peptide" evidence="4">
    <location>
        <begin position="1"/>
        <end position="24"/>
    </location>
</feature>
<evidence type="ECO:0000256" key="1">
    <source>
        <dbReference type="ARBA" id="ARBA00022801"/>
    </source>
</evidence>
<dbReference type="GO" id="GO:0005576">
    <property type="term" value="C:extracellular region"/>
    <property type="evidence" value="ECO:0007669"/>
    <property type="project" value="TreeGrafter"/>
</dbReference>
<evidence type="ECO:0000313" key="7">
    <source>
        <dbReference type="Proteomes" id="UP000601768"/>
    </source>
</evidence>